<dbReference type="HOGENOM" id="CLU_3151068_0_0_9"/>
<reference evidence="1 2" key="1">
    <citation type="submission" date="2009-02" db="EMBL/GenBank/DDBJ databases">
        <title>Draft genome sequence of Clostridium asparagiforme (DSM 15981).</title>
        <authorList>
            <person name="Sudarsanam P."/>
            <person name="Ley R."/>
            <person name="Guruge J."/>
            <person name="Turnbaugh P.J."/>
            <person name="Mahowald M."/>
            <person name="Liep D."/>
            <person name="Gordon J."/>
        </authorList>
    </citation>
    <scope>NUCLEOTIDE SEQUENCE [LARGE SCALE GENOMIC DNA]</scope>
    <source>
        <strain evidence="1 2">DSM 15981</strain>
    </source>
</reference>
<name>C0CU04_9FIRM</name>
<evidence type="ECO:0000313" key="1">
    <source>
        <dbReference type="EMBL" id="EEG57430.1"/>
    </source>
</evidence>
<comment type="caution">
    <text evidence="1">The sequence shown here is derived from an EMBL/GenBank/DDBJ whole genome shotgun (WGS) entry which is preliminary data.</text>
</comment>
<evidence type="ECO:0000313" key="2">
    <source>
        <dbReference type="Proteomes" id="UP000004756"/>
    </source>
</evidence>
<sequence>MNVISFVLCYYVSKNRIKISIIDITAPVNILLSGAAQTGKGRKQLVGA</sequence>
<proteinExistence type="predicted"/>
<protein>
    <submittedName>
        <fullName evidence="1">Uncharacterized protein</fullName>
    </submittedName>
</protein>
<dbReference type="EMBL" id="ACCJ01000020">
    <property type="protein sequence ID" value="EEG57430.1"/>
    <property type="molecule type" value="Genomic_DNA"/>
</dbReference>
<gene>
    <name evidence="1" type="ORF">CLOSTASPAR_00454</name>
</gene>
<dbReference type="AlphaFoldDB" id="C0CU04"/>
<organism evidence="1 2">
    <name type="scientific">[Clostridium] asparagiforme DSM 15981</name>
    <dbReference type="NCBI Taxonomy" id="518636"/>
    <lineage>
        <taxon>Bacteria</taxon>
        <taxon>Bacillati</taxon>
        <taxon>Bacillota</taxon>
        <taxon>Clostridia</taxon>
        <taxon>Lachnospirales</taxon>
        <taxon>Lachnospiraceae</taxon>
        <taxon>Enterocloster</taxon>
    </lineage>
</organism>
<accession>C0CU04</accession>
<dbReference type="Proteomes" id="UP000004756">
    <property type="component" value="Unassembled WGS sequence"/>
</dbReference>
<keyword evidence="2" id="KW-1185">Reference proteome</keyword>